<organism evidence="1 2">
    <name type="scientific">Bacillus subtilis</name>
    <dbReference type="NCBI Taxonomy" id="1423"/>
    <lineage>
        <taxon>Bacteria</taxon>
        <taxon>Bacillati</taxon>
        <taxon>Bacillota</taxon>
        <taxon>Bacilli</taxon>
        <taxon>Bacillales</taxon>
        <taxon>Bacillaceae</taxon>
        <taxon>Bacillus</taxon>
    </lineage>
</organism>
<evidence type="ECO:0000313" key="2">
    <source>
        <dbReference type="Proteomes" id="UP000032247"/>
    </source>
</evidence>
<gene>
    <name evidence="1" type="ORF">SC09_Contig19orf00741</name>
</gene>
<proteinExistence type="predicted"/>
<sequence>MKNILIFPFLSISTGHHHVADALQAELESQGLAAEKIDIFSHAYRRLEKLSSVAYLFKMNSIFPENVQRHLQTPRLRRISA</sequence>
<evidence type="ECO:0000313" key="1">
    <source>
        <dbReference type="EMBL" id="KIU12309.1"/>
    </source>
</evidence>
<protein>
    <submittedName>
        <fullName evidence="1">YkoN</fullName>
    </submittedName>
</protein>
<accession>A0A0D1JIA9</accession>
<name>A0A0D1JIA9_BACIU</name>
<dbReference type="EMBL" id="JXBC01000002">
    <property type="protein sequence ID" value="KIU12309.1"/>
    <property type="molecule type" value="Genomic_DNA"/>
</dbReference>
<reference evidence="1 2" key="1">
    <citation type="submission" date="2014-12" db="EMBL/GenBank/DDBJ databases">
        <title>Comparative genome analysis of Bacillus coagulans HM-08, Clostridium butyricum HM-68, Bacillus subtilis HM-66 and Bacillus licheniformis BL-09.</title>
        <authorList>
            <person name="Zhang H."/>
        </authorList>
    </citation>
    <scope>NUCLEOTIDE SEQUENCE [LARGE SCALE GENOMIC DNA]</scope>
    <source>
        <strain evidence="1 2">HM-66</strain>
    </source>
</reference>
<dbReference type="Proteomes" id="UP000032247">
    <property type="component" value="Unassembled WGS sequence"/>
</dbReference>
<dbReference type="AlphaFoldDB" id="A0A0D1JIA9"/>
<dbReference type="PATRIC" id="fig|1423.173.peg.1193"/>
<comment type="caution">
    <text evidence="1">The sequence shown here is derived from an EMBL/GenBank/DDBJ whole genome shotgun (WGS) entry which is preliminary data.</text>
</comment>